<proteinExistence type="predicted"/>
<protein>
    <submittedName>
        <fullName evidence="2">Uncharacterized protein</fullName>
    </submittedName>
</protein>
<comment type="caution">
    <text evidence="2">The sequence shown here is derived from an EMBL/GenBank/DDBJ whole genome shotgun (WGS) entry which is preliminary data.</text>
</comment>
<accession>A0ABX1VD23</accession>
<reference evidence="2 3" key="1">
    <citation type="journal article" date="2020" name="Syst. Appl. Microbiol.">
        <title>Alienimonas chondri sp. nov., a novel planctomycete isolated from the biofilm of the red alga Chondrus crispus.</title>
        <authorList>
            <person name="Vitorino I."/>
            <person name="Albuquerque L."/>
            <person name="Wiegand S."/>
            <person name="Kallscheuer N."/>
            <person name="da Costa M.S."/>
            <person name="Lobo-da-Cunha A."/>
            <person name="Jogler C."/>
            <person name="Lage O.M."/>
        </authorList>
    </citation>
    <scope>NUCLEOTIDE SEQUENCE [LARGE SCALE GENOMIC DNA]</scope>
    <source>
        <strain evidence="2 3">LzC2</strain>
    </source>
</reference>
<sequence length="184" mass="19491">MNPFDWPLICRVWLGLAVFGAVWGNFGIRPIAGRPDRRRPKLVAWTAIAATAFVLGPIGFRFVAQFGPQSWWPMAAVGAACFGSAALGRCLGRRLENGARWRLAAAGAILLASPGLAASEILWEARGHVAYNLAVRLDDSLAPRSLGSVLGDIVFHLPPAATAGVVCWLLASATTSRSSRKSGA</sequence>
<feature type="transmembrane region" description="Helical" evidence="1">
    <location>
        <begin position="12"/>
        <end position="31"/>
    </location>
</feature>
<organism evidence="2 3">
    <name type="scientific">Alienimonas chondri</name>
    <dbReference type="NCBI Taxonomy" id="2681879"/>
    <lineage>
        <taxon>Bacteria</taxon>
        <taxon>Pseudomonadati</taxon>
        <taxon>Planctomycetota</taxon>
        <taxon>Planctomycetia</taxon>
        <taxon>Planctomycetales</taxon>
        <taxon>Planctomycetaceae</taxon>
        <taxon>Alienimonas</taxon>
    </lineage>
</organism>
<feature type="transmembrane region" description="Helical" evidence="1">
    <location>
        <begin position="70"/>
        <end position="91"/>
    </location>
</feature>
<feature type="transmembrane region" description="Helical" evidence="1">
    <location>
        <begin position="153"/>
        <end position="171"/>
    </location>
</feature>
<feature type="transmembrane region" description="Helical" evidence="1">
    <location>
        <begin position="43"/>
        <end position="64"/>
    </location>
</feature>
<keyword evidence="1" id="KW-0472">Membrane</keyword>
<evidence type="ECO:0000313" key="3">
    <source>
        <dbReference type="Proteomes" id="UP000609651"/>
    </source>
</evidence>
<feature type="transmembrane region" description="Helical" evidence="1">
    <location>
        <begin position="103"/>
        <end position="123"/>
    </location>
</feature>
<keyword evidence="1" id="KW-0812">Transmembrane</keyword>
<evidence type="ECO:0000256" key="1">
    <source>
        <dbReference type="SAM" id="Phobius"/>
    </source>
</evidence>
<name>A0ABX1VD23_9PLAN</name>
<keyword evidence="1" id="KW-1133">Transmembrane helix</keyword>
<dbReference type="Proteomes" id="UP000609651">
    <property type="component" value="Unassembled WGS sequence"/>
</dbReference>
<keyword evidence="3" id="KW-1185">Reference proteome</keyword>
<gene>
    <name evidence="2" type="ORF">LzC2_18670</name>
</gene>
<evidence type="ECO:0000313" key="2">
    <source>
        <dbReference type="EMBL" id="NNJ25792.1"/>
    </source>
</evidence>
<dbReference type="EMBL" id="WTPX01000050">
    <property type="protein sequence ID" value="NNJ25792.1"/>
    <property type="molecule type" value="Genomic_DNA"/>
</dbReference>